<accession>A0A4Y1RYA6</accession>
<dbReference type="PANTHER" id="PTHR46014:SF1">
    <property type="entry name" value="TETRATRICOPEPTIDE REPEAT PROTEIN 1"/>
    <property type="match status" value="1"/>
</dbReference>
<dbReference type="InterPro" id="IPR019734">
    <property type="entry name" value="TPR_rpt"/>
</dbReference>
<evidence type="ECO:0000256" key="2">
    <source>
        <dbReference type="ARBA" id="ARBA00022803"/>
    </source>
</evidence>
<proteinExistence type="predicted"/>
<keyword evidence="1" id="KW-0677">Repeat</keyword>
<feature type="compositionally biased region" description="Polar residues" evidence="4">
    <location>
        <begin position="31"/>
        <end position="42"/>
    </location>
</feature>
<keyword evidence="2 3" id="KW-0802">TPR repeat</keyword>
<dbReference type="Gene3D" id="1.25.40.10">
    <property type="entry name" value="Tetratricopeptide repeat domain"/>
    <property type="match status" value="2"/>
</dbReference>
<feature type="compositionally biased region" description="Basic and acidic residues" evidence="4">
    <location>
        <begin position="197"/>
        <end position="209"/>
    </location>
</feature>
<evidence type="ECO:0000256" key="3">
    <source>
        <dbReference type="PROSITE-ProRule" id="PRU00339"/>
    </source>
</evidence>
<dbReference type="InterPro" id="IPR052769">
    <property type="entry name" value="TPR_domain_protein"/>
</dbReference>
<dbReference type="EMBL" id="AP019304">
    <property type="protein sequence ID" value="BBH08965.1"/>
    <property type="molecule type" value="Genomic_DNA"/>
</dbReference>
<feature type="non-terminal residue" evidence="5">
    <location>
        <position position="1"/>
    </location>
</feature>
<dbReference type="SUPFAM" id="SSF48452">
    <property type="entry name" value="TPR-like"/>
    <property type="match status" value="1"/>
</dbReference>
<feature type="region of interest" description="Disordered" evidence="4">
    <location>
        <begin position="17"/>
        <end position="85"/>
    </location>
</feature>
<dbReference type="InterPro" id="IPR013105">
    <property type="entry name" value="TPR_2"/>
</dbReference>
<feature type="repeat" description="TPR" evidence="3">
    <location>
        <begin position="150"/>
        <end position="183"/>
    </location>
</feature>
<feature type="region of interest" description="Disordered" evidence="4">
    <location>
        <begin position="194"/>
        <end position="226"/>
    </location>
</feature>
<gene>
    <name evidence="5" type="ORF">Prudu_021335</name>
</gene>
<dbReference type="SMART" id="SM00028">
    <property type="entry name" value="TPR"/>
    <property type="match status" value="2"/>
</dbReference>
<protein>
    <submittedName>
        <fullName evidence="5">Tetratricopeptide repeat-like superfamily protein</fullName>
    </submittedName>
</protein>
<dbReference type="InterPro" id="IPR011990">
    <property type="entry name" value="TPR-like_helical_dom_sf"/>
</dbReference>
<dbReference type="PANTHER" id="PTHR46014">
    <property type="entry name" value="TETRATRICOPEPTIDE REPEAT PROTEIN 1"/>
    <property type="match status" value="1"/>
</dbReference>
<reference evidence="5" key="1">
    <citation type="journal article" date="2019" name="Science">
        <title>Mutation of a bHLH transcription factor allowed almond domestication.</title>
        <authorList>
            <person name="Sanchez-Perez R."/>
            <person name="Pavan S."/>
            <person name="Mazzeo R."/>
            <person name="Moldovan C."/>
            <person name="Aiese Cigliano R."/>
            <person name="Del Cueto J."/>
            <person name="Ricciardi F."/>
            <person name="Lotti C."/>
            <person name="Ricciardi L."/>
            <person name="Dicenta F."/>
            <person name="Lopez-Marques R.L."/>
            <person name="Lindberg Moller B."/>
        </authorList>
    </citation>
    <scope>NUCLEOTIDE SEQUENCE</scope>
</reference>
<evidence type="ECO:0000313" key="5">
    <source>
        <dbReference type="EMBL" id="BBH08965.1"/>
    </source>
</evidence>
<evidence type="ECO:0000256" key="4">
    <source>
        <dbReference type="SAM" id="MobiDB-lite"/>
    </source>
</evidence>
<organism evidence="5">
    <name type="scientific">Prunus dulcis</name>
    <name type="common">Almond</name>
    <name type="synonym">Amygdalus dulcis</name>
    <dbReference type="NCBI Taxonomy" id="3755"/>
    <lineage>
        <taxon>Eukaryota</taxon>
        <taxon>Viridiplantae</taxon>
        <taxon>Streptophyta</taxon>
        <taxon>Embryophyta</taxon>
        <taxon>Tracheophyta</taxon>
        <taxon>Spermatophyta</taxon>
        <taxon>Magnoliopsida</taxon>
        <taxon>eudicotyledons</taxon>
        <taxon>Gunneridae</taxon>
        <taxon>Pentapetalae</taxon>
        <taxon>rosids</taxon>
        <taxon>fabids</taxon>
        <taxon>Rosales</taxon>
        <taxon>Rosaceae</taxon>
        <taxon>Amygdaloideae</taxon>
        <taxon>Amygdaleae</taxon>
        <taxon>Prunus</taxon>
    </lineage>
</organism>
<name>A0A4Y1RYA6_PRUDU</name>
<feature type="compositionally biased region" description="Low complexity" evidence="4">
    <location>
        <begin position="69"/>
        <end position="82"/>
    </location>
</feature>
<evidence type="ECO:0000256" key="1">
    <source>
        <dbReference type="ARBA" id="ARBA00022737"/>
    </source>
</evidence>
<dbReference type="Pfam" id="PF07719">
    <property type="entry name" value="TPR_2"/>
    <property type="match status" value="1"/>
</dbReference>
<feature type="non-terminal residue" evidence="5">
    <location>
        <position position="226"/>
    </location>
</feature>
<dbReference type="AlphaFoldDB" id="A0A4Y1RYA6"/>
<dbReference type="PROSITE" id="PS50005">
    <property type="entry name" value="TPR"/>
    <property type="match status" value="1"/>
</dbReference>
<sequence length="226" mass="25515">EVIFIIQRNLNGQISPSMLIEDEERERHSDVNPSKPSSSTNKDASDGFETASDGELGLNGSDNDDETQQQHQVQEEQQSLSQTDDLKQKAFEQANDVKLEGNRLFGSGQYEEALSQYVLALHLAPDMPLSVELRRNQGMHKSARTNPSYMKALLRRAEAHEKLEHFDEAIADMKKILELDPSNDQAKKTIHRLGPLAEEKREKMKEEMIGQRTGQLEGKLGNAFSR</sequence>